<reference evidence="3 4" key="1">
    <citation type="submission" date="2018-11" db="EMBL/GenBank/DDBJ databases">
        <authorList>
            <person name="Kleinhagauer T."/>
            <person name="Glaeser S.P."/>
            <person name="Spergser J."/>
            <person name="Ruckert C."/>
            <person name="Kaempfer P."/>
            <person name="Busse H.-J."/>
        </authorList>
    </citation>
    <scope>NUCLEOTIDE SEQUENCE [LARGE SCALE GENOMIC DNA]</scope>
    <source>
        <strain evidence="3 4">812CH</strain>
    </source>
</reference>
<dbReference type="GO" id="GO:0106008">
    <property type="term" value="F:2-oxoglutaramate amidase activity"/>
    <property type="evidence" value="ECO:0007669"/>
    <property type="project" value="UniProtKB-EC"/>
</dbReference>
<evidence type="ECO:0000313" key="4">
    <source>
        <dbReference type="Proteomes" id="UP000271426"/>
    </source>
</evidence>
<protein>
    <submittedName>
        <fullName evidence="3">2-oxoglutaramate amidase</fullName>
        <ecNumber evidence="3">3.5.1.111</ecNumber>
    </submittedName>
</protein>
<keyword evidence="4" id="KW-1185">Reference proteome</keyword>
<dbReference type="SUPFAM" id="SSF56317">
    <property type="entry name" value="Carbon-nitrogen hydrolase"/>
    <property type="match status" value="1"/>
</dbReference>
<organism evidence="3 4">
    <name type="scientific">Corynebacterium pseudopelargi</name>
    <dbReference type="NCBI Taxonomy" id="2080757"/>
    <lineage>
        <taxon>Bacteria</taxon>
        <taxon>Bacillati</taxon>
        <taxon>Actinomycetota</taxon>
        <taxon>Actinomycetes</taxon>
        <taxon>Mycobacteriales</taxon>
        <taxon>Corynebacteriaceae</taxon>
        <taxon>Corynebacterium</taxon>
    </lineage>
</organism>
<dbReference type="AlphaFoldDB" id="A0A3G6ISD6"/>
<dbReference type="Pfam" id="PF00795">
    <property type="entry name" value="CN_hydrolase"/>
    <property type="match status" value="1"/>
</dbReference>
<dbReference type="OrthoDB" id="9811121at2"/>
<dbReference type="PANTHER" id="PTHR23088">
    <property type="entry name" value="NITRILASE-RELATED"/>
    <property type="match status" value="1"/>
</dbReference>
<evidence type="ECO:0000259" key="2">
    <source>
        <dbReference type="PROSITE" id="PS50263"/>
    </source>
</evidence>
<dbReference type="RefSeq" id="WP_123959374.1">
    <property type="nucleotide sequence ID" value="NZ_CP033898.1"/>
</dbReference>
<dbReference type="Gene3D" id="3.60.110.10">
    <property type="entry name" value="Carbon-nitrogen hydrolase"/>
    <property type="match status" value="1"/>
</dbReference>
<comment type="similarity">
    <text evidence="1">Belongs to the carbon-nitrogen hydrolase superfamily. NIT1/NIT2 family.</text>
</comment>
<evidence type="ECO:0000313" key="3">
    <source>
        <dbReference type="EMBL" id="AZA08387.1"/>
    </source>
</evidence>
<feature type="domain" description="CN hydrolase" evidence="2">
    <location>
        <begin position="1"/>
        <end position="250"/>
    </location>
</feature>
<dbReference type="EC" id="3.5.1.111" evidence="3"/>
<dbReference type="Proteomes" id="UP000271426">
    <property type="component" value="Chromosome"/>
</dbReference>
<dbReference type="PANTHER" id="PTHR23088:SF27">
    <property type="entry name" value="DEAMINATED GLUTATHIONE AMIDASE"/>
    <property type="match status" value="1"/>
</dbReference>
<gene>
    <name evidence="3" type="ORF">CPPEL_01200</name>
</gene>
<accession>A0A3G6ISD6</accession>
<dbReference type="InterPro" id="IPR003010">
    <property type="entry name" value="C-N_Hydrolase"/>
</dbReference>
<dbReference type="KEGG" id="cpso:CPPEL_01200"/>
<dbReference type="PROSITE" id="PS50263">
    <property type="entry name" value="CN_HYDROLASE"/>
    <property type="match status" value="1"/>
</dbReference>
<name>A0A3G6ISD6_9CORY</name>
<keyword evidence="3" id="KW-0378">Hydrolase</keyword>
<dbReference type="EMBL" id="CP033898">
    <property type="protein sequence ID" value="AZA08387.1"/>
    <property type="molecule type" value="Genomic_DNA"/>
</dbReference>
<sequence length="263" mass="28787">MRIAVAQITSGADKAENLQLVADYARRAAEQNAQVVVFPEATMQGFGTGRLDTQAESPQGPFASEVETLAQDLGITIVLGMFSPADQVERDNKTINRIDNLAIVRGQATAEYRKIHTYDAFGYRESDTVRPGEQLCTFELFDVTFGIATCFDIRFPEQFRQLARDGAEVILVPASWNDGEDKLRQWRLLSSARALDSTAFVVACGQAKPQDDRPKEAPTGIGYSRVLDPTGVVLAEAGADPELLVVDIDPEQVAKVRKTLPVL</sequence>
<evidence type="ECO:0000256" key="1">
    <source>
        <dbReference type="ARBA" id="ARBA00010613"/>
    </source>
</evidence>
<dbReference type="InterPro" id="IPR036526">
    <property type="entry name" value="C-N_Hydrolase_sf"/>
</dbReference>
<proteinExistence type="inferred from homology"/>
<dbReference type="CDD" id="cd07581">
    <property type="entry name" value="nitrilase_3"/>
    <property type="match status" value="1"/>
</dbReference>